<evidence type="ECO:0000256" key="7">
    <source>
        <dbReference type="RuleBase" id="RU363032"/>
    </source>
</evidence>
<feature type="transmembrane region" description="Helical" evidence="7">
    <location>
        <begin position="217"/>
        <end position="243"/>
    </location>
</feature>
<dbReference type="EMBL" id="VZRB01000056">
    <property type="protein sequence ID" value="KAB1139636.1"/>
    <property type="molecule type" value="Genomic_DNA"/>
</dbReference>
<dbReference type="Pfam" id="PF00528">
    <property type="entry name" value="BPD_transp_1"/>
    <property type="match status" value="1"/>
</dbReference>
<proteinExistence type="inferred from homology"/>
<name>A0A6H9UNG0_9ACTN</name>
<organism evidence="10 11">
    <name type="scientific">Streptomyces luteolifulvus</name>
    <dbReference type="NCBI Taxonomy" id="2615112"/>
    <lineage>
        <taxon>Bacteria</taxon>
        <taxon>Bacillati</taxon>
        <taxon>Actinomycetota</taxon>
        <taxon>Actinomycetes</taxon>
        <taxon>Kitasatosporales</taxon>
        <taxon>Streptomycetaceae</taxon>
        <taxon>Streptomyces</taxon>
    </lineage>
</organism>
<evidence type="ECO:0000313" key="10">
    <source>
        <dbReference type="EMBL" id="KAB1139636.1"/>
    </source>
</evidence>
<sequence length="292" mass="31343">MAATQHRGATMTMHETRKAPPKGVPFRPRGRSRVRGLTVVRAVAGMAVFALLLFAWELAGRHDTTGLLPPFSDVAAEMAAILTGERLTTDVLPSVLRALLGFALGSVIGMTAGVVLGWWRRLDPWLRPPVEFLRAVPTPALVPIAVVAFGAGNALRVWVIALGACWPVLLNTMDGLRRVEPGYIDSARVYTSGRTTAVLGRAALPAALPQITSGLRIGLALSLILMVISEMIASSSGLGYLILQSQRLYALTPMYAGVLILACTGWLLTLLFSAAERRALVWFEGMKGRNHA</sequence>
<evidence type="ECO:0000256" key="5">
    <source>
        <dbReference type="ARBA" id="ARBA00022989"/>
    </source>
</evidence>
<gene>
    <name evidence="10" type="ORF">F7R91_39060</name>
</gene>
<dbReference type="PROSITE" id="PS50928">
    <property type="entry name" value="ABC_TM1"/>
    <property type="match status" value="1"/>
</dbReference>
<feature type="transmembrane region" description="Helical" evidence="7">
    <location>
        <begin position="140"/>
        <end position="169"/>
    </location>
</feature>
<accession>A0A6H9UNG0</accession>
<feature type="transmembrane region" description="Helical" evidence="7">
    <location>
        <begin position="255"/>
        <end position="275"/>
    </location>
</feature>
<comment type="caution">
    <text evidence="10">The sequence shown here is derived from an EMBL/GenBank/DDBJ whole genome shotgun (WGS) entry which is preliminary data.</text>
</comment>
<evidence type="ECO:0000256" key="6">
    <source>
        <dbReference type="ARBA" id="ARBA00023136"/>
    </source>
</evidence>
<dbReference type="PANTHER" id="PTHR30151">
    <property type="entry name" value="ALKANE SULFONATE ABC TRANSPORTER-RELATED, MEMBRANE SUBUNIT"/>
    <property type="match status" value="1"/>
</dbReference>
<evidence type="ECO:0000313" key="11">
    <source>
        <dbReference type="Proteomes" id="UP000442707"/>
    </source>
</evidence>
<keyword evidence="5 7" id="KW-1133">Transmembrane helix</keyword>
<feature type="transmembrane region" description="Helical" evidence="7">
    <location>
        <begin position="36"/>
        <end position="56"/>
    </location>
</feature>
<evidence type="ECO:0000256" key="2">
    <source>
        <dbReference type="ARBA" id="ARBA00022448"/>
    </source>
</evidence>
<dbReference type="Proteomes" id="UP000442707">
    <property type="component" value="Unassembled WGS sequence"/>
</dbReference>
<evidence type="ECO:0000259" key="9">
    <source>
        <dbReference type="PROSITE" id="PS50928"/>
    </source>
</evidence>
<dbReference type="AlphaFoldDB" id="A0A6H9UNG0"/>
<keyword evidence="2 7" id="KW-0813">Transport</keyword>
<feature type="transmembrane region" description="Helical" evidence="7">
    <location>
        <begin position="95"/>
        <end position="119"/>
    </location>
</feature>
<dbReference type="InterPro" id="IPR000515">
    <property type="entry name" value="MetI-like"/>
</dbReference>
<dbReference type="CDD" id="cd06261">
    <property type="entry name" value="TM_PBP2"/>
    <property type="match status" value="1"/>
</dbReference>
<keyword evidence="11" id="KW-1185">Reference proteome</keyword>
<evidence type="ECO:0000256" key="3">
    <source>
        <dbReference type="ARBA" id="ARBA00022475"/>
    </source>
</evidence>
<evidence type="ECO:0000256" key="8">
    <source>
        <dbReference type="SAM" id="MobiDB-lite"/>
    </source>
</evidence>
<comment type="similarity">
    <text evidence="7">Belongs to the binding-protein-dependent transport system permease family.</text>
</comment>
<feature type="domain" description="ABC transmembrane type-1" evidence="9">
    <location>
        <begin position="91"/>
        <end position="272"/>
    </location>
</feature>
<keyword evidence="6 7" id="KW-0472">Membrane</keyword>
<dbReference type="InterPro" id="IPR035906">
    <property type="entry name" value="MetI-like_sf"/>
</dbReference>
<dbReference type="SUPFAM" id="SSF161098">
    <property type="entry name" value="MetI-like"/>
    <property type="match status" value="1"/>
</dbReference>
<dbReference type="GO" id="GO:0005886">
    <property type="term" value="C:plasma membrane"/>
    <property type="evidence" value="ECO:0007669"/>
    <property type="project" value="UniProtKB-SubCell"/>
</dbReference>
<dbReference type="PANTHER" id="PTHR30151:SF0">
    <property type="entry name" value="ABC TRANSPORTER PERMEASE PROTEIN MJ0413-RELATED"/>
    <property type="match status" value="1"/>
</dbReference>
<evidence type="ECO:0000256" key="4">
    <source>
        <dbReference type="ARBA" id="ARBA00022692"/>
    </source>
</evidence>
<dbReference type="GO" id="GO:0055085">
    <property type="term" value="P:transmembrane transport"/>
    <property type="evidence" value="ECO:0007669"/>
    <property type="project" value="InterPro"/>
</dbReference>
<protein>
    <submittedName>
        <fullName evidence="10">ABC transporter permease</fullName>
    </submittedName>
</protein>
<dbReference type="Gene3D" id="1.10.3720.10">
    <property type="entry name" value="MetI-like"/>
    <property type="match status" value="1"/>
</dbReference>
<keyword evidence="3" id="KW-1003">Cell membrane</keyword>
<reference evidence="10 11" key="1">
    <citation type="submission" date="2019-09" db="EMBL/GenBank/DDBJ databases">
        <title>Screening of Novel Bioactive Compounds from Soil-Associated.</title>
        <authorList>
            <person name="Zhao S."/>
        </authorList>
    </citation>
    <scope>NUCLEOTIDE SEQUENCE [LARGE SCALE GENOMIC DNA]</scope>
    <source>
        <strain evidence="10 11">HIT-DPA4</strain>
    </source>
</reference>
<evidence type="ECO:0000256" key="1">
    <source>
        <dbReference type="ARBA" id="ARBA00004651"/>
    </source>
</evidence>
<comment type="subcellular location">
    <subcellularLocation>
        <location evidence="1 7">Cell membrane</location>
        <topology evidence="1 7">Multi-pass membrane protein</topology>
    </subcellularLocation>
</comment>
<feature type="region of interest" description="Disordered" evidence="8">
    <location>
        <begin position="1"/>
        <end position="27"/>
    </location>
</feature>
<keyword evidence="4 7" id="KW-0812">Transmembrane</keyword>